<feature type="transmembrane region" description="Helical" evidence="11">
    <location>
        <begin position="293"/>
        <end position="315"/>
    </location>
</feature>
<keyword evidence="6 11" id="KW-0378">Hydrolase</keyword>
<feature type="domain" description="PDZ" evidence="12">
    <location>
        <begin position="135"/>
        <end position="200"/>
    </location>
</feature>
<keyword evidence="10 11" id="KW-0472">Membrane</keyword>
<comment type="subcellular location">
    <subcellularLocation>
        <location evidence="2">Membrane</location>
        <topology evidence="2">Multi-pass membrane protein</topology>
    </subcellularLocation>
</comment>
<dbReference type="Proteomes" id="UP000234639">
    <property type="component" value="Unassembled WGS sequence"/>
</dbReference>
<dbReference type="PANTHER" id="PTHR42837">
    <property type="entry name" value="REGULATOR OF SIGMA-E PROTEASE RSEP"/>
    <property type="match status" value="1"/>
</dbReference>
<keyword evidence="7 11" id="KW-0862">Zinc</keyword>
<evidence type="ECO:0000256" key="1">
    <source>
        <dbReference type="ARBA" id="ARBA00001947"/>
    </source>
</evidence>
<dbReference type="CDD" id="cd23081">
    <property type="entry name" value="cpPDZ_EcRseP-like"/>
    <property type="match status" value="1"/>
</dbReference>
<proteinExistence type="inferred from homology"/>
<evidence type="ECO:0000256" key="3">
    <source>
        <dbReference type="ARBA" id="ARBA00007931"/>
    </source>
</evidence>
<dbReference type="Pfam" id="PF02163">
    <property type="entry name" value="Peptidase_M50"/>
    <property type="match status" value="1"/>
</dbReference>
<dbReference type="PANTHER" id="PTHR42837:SF2">
    <property type="entry name" value="MEMBRANE METALLOPROTEASE ARASP2, CHLOROPLASTIC-RELATED"/>
    <property type="match status" value="1"/>
</dbReference>
<dbReference type="SUPFAM" id="SSF50156">
    <property type="entry name" value="PDZ domain-like"/>
    <property type="match status" value="1"/>
</dbReference>
<feature type="transmembrane region" description="Helical" evidence="11">
    <location>
        <begin position="12"/>
        <end position="39"/>
    </location>
</feature>
<dbReference type="GO" id="GO:0006508">
    <property type="term" value="P:proteolysis"/>
    <property type="evidence" value="ECO:0007669"/>
    <property type="project" value="UniProtKB-KW"/>
</dbReference>
<dbReference type="InterPro" id="IPR001478">
    <property type="entry name" value="PDZ"/>
</dbReference>
<organism evidence="13 14">
    <name type="scientific">Campylobacter ureolyticus</name>
    <dbReference type="NCBI Taxonomy" id="827"/>
    <lineage>
        <taxon>Bacteria</taxon>
        <taxon>Pseudomonadati</taxon>
        <taxon>Campylobacterota</taxon>
        <taxon>Epsilonproteobacteria</taxon>
        <taxon>Campylobacterales</taxon>
        <taxon>Campylobacteraceae</taxon>
        <taxon>Campylobacter</taxon>
    </lineage>
</organism>
<evidence type="ECO:0000256" key="8">
    <source>
        <dbReference type="ARBA" id="ARBA00022989"/>
    </source>
</evidence>
<dbReference type="SMART" id="SM00228">
    <property type="entry name" value="PDZ"/>
    <property type="match status" value="1"/>
</dbReference>
<comment type="cofactor">
    <cofactor evidence="1 11">
        <name>Zn(2+)</name>
        <dbReference type="ChEBI" id="CHEBI:29105"/>
    </cofactor>
</comment>
<evidence type="ECO:0000256" key="7">
    <source>
        <dbReference type="ARBA" id="ARBA00022833"/>
    </source>
</evidence>
<dbReference type="InterPro" id="IPR004387">
    <property type="entry name" value="Pept_M50_Zn"/>
</dbReference>
<comment type="caution">
    <text evidence="13">The sequence shown here is derived from an EMBL/GenBank/DDBJ whole genome shotgun (WGS) entry which is preliminary data.</text>
</comment>
<accession>A0A2I1N9F4</accession>
<evidence type="ECO:0000256" key="10">
    <source>
        <dbReference type="ARBA" id="ARBA00023136"/>
    </source>
</evidence>
<dbReference type="Gene3D" id="2.30.42.10">
    <property type="match status" value="1"/>
</dbReference>
<dbReference type="CDD" id="cd06163">
    <property type="entry name" value="S2P-M50_PDZ_RseP-like"/>
    <property type="match status" value="1"/>
</dbReference>
<evidence type="ECO:0000256" key="5">
    <source>
        <dbReference type="ARBA" id="ARBA00022692"/>
    </source>
</evidence>
<dbReference type="RefSeq" id="WP_101637381.1">
    <property type="nucleotide sequence ID" value="NZ_JANQCS010000001.1"/>
</dbReference>
<keyword evidence="11" id="KW-0479">Metal-binding</keyword>
<dbReference type="GO" id="GO:0046872">
    <property type="term" value="F:metal ion binding"/>
    <property type="evidence" value="ECO:0007669"/>
    <property type="project" value="UniProtKB-KW"/>
</dbReference>
<keyword evidence="9 11" id="KW-0482">Metalloprotease</keyword>
<dbReference type="InterPro" id="IPR008915">
    <property type="entry name" value="Peptidase_M50"/>
</dbReference>
<reference evidence="13 14" key="1">
    <citation type="submission" date="2017-12" db="EMBL/GenBank/DDBJ databases">
        <title>Phylogenetic diversity of female urinary microbiome.</title>
        <authorList>
            <person name="Thomas-White K."/>
            <person name="Wolfe A.J."/>
        </authorList>
    </citation>
    <scope>NUCLEOTIDE SEQUENCE [LARGE SCALE GENOMIC DNA]</scope>
    <source>
        <strain evidence="13 14">UMB0112</strain>
    </source>
</reference>
<evidence type="ECO:0000256" key="6">
    <source>
        <dbReference type="ARBA" id="ARBA00022801"/>
    </source>
</evidence>
<protein>
    <recommendedName>
        <fullName evidence="11">Zinc metalloprotease</fullName>
        <ecNumber evidence="11">3.4.24.-</ecNumber>
    </recommendedName>
</protein>
<keyword evidence="5 11" id="KW-0812">Transmembrane</keyword>
<dbReference type="EMBL" id="PKHU01000005">
    <property type="protein sequence ID" value="PKZ28979.1"/>
    <property type="molecule type" value="Genomic_DNA"/>
</dbReference>
<evidence type="ECO:0000259" key="12">
    <source>
        <dbReference type="SMART" id="SM00228"/>
    </source>
</evidence>
<evidence type="ECO:0000313" key="14">
    <source>
        <dbReference type="Proteomes" id="UP000234639"/>
    </source>
</evidence>
<sequence length="374" mass="40965">MDKKNLNLAIVLVVLAVALWHWGPLFFVTILVISFLIFFHELGHFLAAKQLGVCVNVFSIGFGEKIYTKKFGSTTYALSAIPLGGYVQLKGQDDANPALKNYDKDSYNTLSPLGRIYILLAGPFFNLILAFFIYIALGFIGVEKLAPVVGEVMENSAAKSANIMPNDKILSIDGKPIKEWDDISKLVTLQTMNIEILRDKKALNLTLTPKTGDAKTLFGEDIKKPLIGITPKGDFIRVYHKGFSAIPYAFNESLEASKLIIVSLQKLVSGVVSVKEMGGIVAITDITTKAASISLSVLLVLTALISVNLGILNLFPIPVLDGGHIVFNIYEIIFKKPVSDRVFVGLSYAGMALLFTLMAFTIINDFLRMFGAYN</sequence>
<keyword evidence="8 11" id="KW-1133">Transmembrane helix</keyword>
<dbReference type="AlphaFoldDB" id="A0A2I1N9F4"/>
<keyword evidence="4 13" id="KW-0645">Protease</keyword>
<comment type="similarity">
    <text evidence="3 11">Belongs to the peptidase M50B family.</text>
</comment>
<dbReference type="InterPro" id="IPR036034">
    <property type="entry name" value="PDZ_sf"/>
</dbReference>
<name>A0A2I1N9F4_9BACT</name>
<evidence type="ECO:0000256" key="11">
    <source>
        <dbReference type="RuleBase" id="RU362031"/>
    </source>
</evidence>
<dbReference type="EC" id="3.4.24.-" evidence="11"/>
<evidence type="ECO:0000256" key="4">
    <source>
        <dbReference type="ARBA" id="ARBA00022670"/>
    </source>
</evidence>
<dbReference type="NCBIfam" id="TIGR00054">
    <property type="entry name" value="RIP metalloprotease RseP"/>
    <property type="match status" value="2"/>
</dbReference>
<evidence type="ECO:0000313" key="13">
    <source>
        <dbReference type="EMBL" id="PKZ28979.1"/>
    </source>
</evidence>
<evidence type="ECO:0000256" key="2">
    <source>
        <dbReference type="ARBA" id="ARBA00004141"/>
    </source>
</evidence>
<feature type="transmembrane region" description="Helical" evidence="11">
    <location>
        <begin position="116"/>
        <end position="137"/>
    </location>
</feature>
<evidence type="ECO:0000256" key="9">
    <source>
        <dbReference type="ARBA" id="ARBA00023049"/>
    </source>
</evidence>
<dbReference type="GO" id="GO:0004222">
    <property type="term" value="F:metalloendopeptidase activity"/>
    <property type="evidence" value="ECO:0007669"/>
    <property type="project" value="InterPro"/>
</dbReference>
<dbReference type="GO" id="GO:0016020">
    <property type="term" value="C:membrane"/>
    <property type="evidence" value="ECO:0007669"/>
    <property type="project" value="UniProtKB-SubCell"/>
</dbReference>
<feature type="transmembrane region" description="Helical" evidence="11">
    <location>
        <begin position="346"/>
        <end position="367"/>
    </location>
</feature>
<gene>
    <name evidence="13" type="ORF">CYJ41_05985</name>
</gene>